<evidence type="ECO:0000256" key="1">
    <source>
        <dbReference type="SAM" id="MobiDB-lite"/>
    </source>
</evidence>
<dbReference type="AlphaFoldDB" id="A0A7K0D2X4"/>
<accession>A0A7K0D2X4</accession>
<name>A0A7K0D2X4_9NOCA</name>
<feature type="region of interest" description="Disordered" evidence="1">
    <location>
        <begin position="76"/>
        <end position="113"/>
    </location>
</feature>
<keyword evidence="3" id="KW-1185">Reference proteome</keyword>
<comment type="caution">
    <text evidence="2">The sequence shown here is derived from an EMBL/GenBank/DDBJ whole genome shotgun (WGS) entry which is preliminary data.</text>
</comment>
<dbReference type="RefSeq" id="WP_153410879.1">
    <property type="nucleotide sequence ID" value="NZ_WEGK01000006.1"/>
</dbReference>
<proteinExistence type="predicted"/>
<dbReference type="OrthoDB" id="4558385at2"/>
<protein>
    <submittedName>
        <fullName evidence="2">Uncharacterized protein</fullName>
    </submittedName>
</protein>
<evidence type="ECO:0000313" key="2">
    <source>
        <dbReference type="EMBL" id="MQY20083.1"/>
    </source>
</evidence>
<reference evidence="2 3" key="1">
    <citation type="submission" date="2019-10" db="EMBL/GenBank/DDBJ databases">
        <title>Nocardia macrotermitis sp. nov. and Nocardia aurantia sp. nov., isolated from the gut of fungus growing-termite Macrotermes natalensis.</title>
        <authorList>
            <person name="Benndorf R."/>
            <person name="Schwitalla J."/>
            <person name="Martin K."/>
            <person name="De Beer W."/>
            <person name="Kaster A.-K."/>
            <person name="Vollmers J."/>
            <person name="Poulsen M."/>
            <person name="Beemelmanns C."/>
        </authorList>
    </citation>
    <scope>NUCLEOTIDE SEQUENCE [LARGE SCALE GENOMIC DNA]</scope>
    <source>
        <strain evidence="2 3">RB20</strain>
    </source>
</reference>
<organism evidence="2 3">
    <name type="scientific">Nocardia macrotermitis</name>
    <dbReference type="NCBI Taxonomy" id="2585198"/>
    <lineage>
        <taxon>Bacteria</taxon>
        <taxon>Bacillati</taxon>
        <taxon>Actinomycetota</taxon>
        <taxon>Actinomycetes</taxon>
        <taxon>Mycobacteriales</taxon>
        <taxon>Nocardiaceae</taxon>
        <taxon>Nocardia</taxon>
    </lineage>
</organism>
<sequence>MADYAHTDFAAKGRADKARRLAAYLWQRGITGAELLALPPATRRKLARAADTNPPSTDETWSLTAELLDEKDAWARRNPNHPAAQRSCSDEKILWVKPPVTPWHAPPPEPPGR</sequence>
<dbReference type="EMBL" id="WEGK01000006">
    <property type="protein sequence ID" value="MQY20083.1"/>
    <property type="molecule type" value="Genomic_DNA"/>
</dbReference>
<feature type="compositionally biased region" description="Pro residues" evidence="1">
    <location>
        <begin position="99"/>
        <end position="113"/>
    </location>
</feature>
<gene>
    <name evidence="2" type="ORF">NRB20_31780</name>
</gene>
<dbReference type="Proteomes" id="UP000438448">
    <property type="component" value="Unassembled WGS sequence"/>
</dbReference>
<evidence type="ECO:0000313" key="3">
    <source>
        <dbReference type="Proteomes" id="UP000438448"/>
    </source>
</evidence>